<dbReference type="InterPro" id="IPR032054">
    <property type="entry name" value="Cdt1_C"/>
</dbReference>
<comment type="similarity">
    <text evidence="1">Belongs to the Cdt1 family.</text>
</comment>
<dbReference type="GO" id="GO:0030174">
    <property type="term" value="P:regulation of DNA-templated DNA replication initiation"/>
    <property type="evidence" value="ECO:0007669"/>
    <property type="project" value="InterPro"/>
</dbReference>
<dbReference type="eggNOG" id="KOG4762">
    <property type="taxonomic scope" value="Eukaryota"/>
</dbReference>
<dbReference type="GO" id="GO:0000076">
    <property type="term" value="P:DNA replication checkpoint signaling"/>
    <property type="evidence" value="ECO:0007669"/>
    <property type="project" value="TreeGrafter"/>
</dbReference>
<name>T1IIR9_STRMM</name>
<accession>T1IIR9</accession>
<dbReference type="CDD" id="cd08674">
    <property type="entry name" value="Cdt1_m"/>
    <property type="match status" value="1"/>
</dbReference>
<dbReference type="Proteomes" id="UP000014500">
    <property type="component" value="Unassembled WGS sequence"/>
</dbReference>
<dbReference type="EMBL" id="JH430212">
    <property type="status" value="NOT_ANNOTATED_CDS"/>
    <property type="molecule type" value="Genomic_DNA"/>
</dbReference>
<dbReference type="AlphaFoldDB" id="T1IIR9"/>
<dbReference type="GO" id="GO:0005634">
    <property type="term" value="C:nucleus"/>
    <property type="evidence" value="ECO:0007669"/>
    <property type="project" value="TreeGrafter"/>
</dbReference>
<dbReference type="SUPFAM" id="SSF46785">
    <property type="entry name" value="Winged helix' DNA-binding domain"/>
    <property type="match status" value="1"/>
</dbReference>
<dbReference type="GO" id="GO:0003677">
    <property type="term" value="F:DNA binding"/>
    <property type="evidence" value="ECO:0007669"/>
    <property type="project" value="InterPro"/>
</dbReference>
<dbReference type="STRING" id="126957.T1IIR9"/>
<keyword evidence="5" id="KW-1185">Reference proteome</keyword>
<dbReference type="SMART" id="SM01075">
    <property type="entry name" value="CDT1"/>
    <property type="match status" value="1"/>
</dbReference>
<dbReference type="InterPro" id="IPR045173">
    <property type="entry name" value="Cdt1"/>
</dbReference>
<protein>
    <recommendedName>
        <fullName evidence="3">CDT1 Geminin-binding domain-containing protein</fullName>
    </recommendedName>
</protein>
<evidence type="ECO:0000256" key="2">
    <source>
        <dbReference type="ARBA" id="ARBA00023306"/>
    </source>
</evidence>
<dbReference type="Gene3D" id="1.10.10.1420">
    <property type="entry name" value="DNA replication factor Cdt1, C-terminal WH domain"/>
    <property type="match status" value="1"/>
</dbReference>
<dbReference type="PhylomeDB" id="T1IIR9"/>
<dbReference type="EnsemblMetazoa" id="SMAR000772-RA">
    <property type="protein sequence ID" value="SMAR000772-PA"/>
    <property type="gene ID" value="SMAR000772"/>
</dbReference>
<dbReference type="PANTHER" id="PTHR28637">
    <property type="entry name" value="DNA REPLICATION FACTOR CDT1"/>
    <property type="match status" value="1"/>
</dbReference>
<feature type="domain" description="CDT1 Geminin-binding" evidence="3">
    <location>
        <begin position="1"/>
        <end position="151"/>
    </location>
</feature>
<reference evidence="4" key="2">
    <citation type="submission" date="2015-02" db="UniProtKB">
        <authorList>
            <consortium name="EnsemblMetazoa"/>
        </authorList>
    </citation>
    <scope>IDENTIFICATION</scope>
</reference>
<dbReference type="OMA" id="TLPYSYK"/>
<dbReference type="GO" id="GO:0000278">
    <property type="term" value="P:mitotic cell cycle"/>
    <property type="evidence" value="ECO:0007669"/>
    <property type="project" value="TreeGrafter"/>
</dbReference>
<evidence type="ECO:0000313" key="4">
    <source>
        <dbReference type="EnsemblMetazoa" id="SMAR000772-PA"/>
    </source>
</evidence>
<dbReference type="GO" id="GO:0070182">
    <property type="term" value="F:DNA polymerase binding"/>
    <property type="evidence" value="ECO:0007669"/>
    <property type="project" value="TreeGrafter"/>
</dbReference>
<dbReference type="InterPro" id="IPR014939">
    <property type="entry name" value="CDT1_Gemini-bd-like"/>
</dbReference>
<dbReference type="InterPro" id="IPR036390">
    <property type="entry name" value="WH_DNA-bd_sf"/>
</dbReference>
<dbReference type="HOGENOM" id="CLU_023373_2_0_1"/>
<organism evidence="4 5">
    <name type="scientific">Strigamia maritima</name>
    <name type="common">European centipede</name>
    <name type="synonym">Geophilus maritimus</name>
    <dbReference type="NCBI Taxonomy" id="126957"/>
    <lineage>
        <taxon>Eukaryota</taxon>
        <taxon>Metazoa</taxon>
        <taxon>Ecdysozoa</taxon>
        <taxon>Arthropoda</taxon>
        <taxon>Myriapoda</taxon>
        <taxon>Chilopoda</taxon>
        <taxon>Pleurostigmophora</taxon>
        <taxon>Geophilomorpha</taxon>
        <taxon>Linotaeniidae</taxon>
        <taxon>Strigamia</taxon>
    </lineage>
</organism>
<dbReference type="GO" id="GO:0071163">
    <property type="term" value="P:DNA replication preinitiation complex assembly"/>
    <property type="evidence" value="ECO:0007669"/>
    <property type="project" value="InterPro"/>
</dbReference>
<reference evidence="5" key="1">
    <citation type="submission" date="2011-05" db="EMBL/GenBank/DDBJ databases">
        <authorList>
            <person name="Richards S.R."/>
            <person name="Qu J."/>
            <person name="Jiang H."/>
            <person name="Jhangiani S.N."/>
            <person name="Agravi P."/>
            <person name="Goodspeed R."/>
            <person name="Gross S."/>
            <person name="Mandapat C."/>
            <person name="Jackson L."/>
            <person name="Mathew T."/>
            <person name="Pu L."/>
            <person name="Thornton R."/>
            <person name="Saada N."/>
            <person name="Wilczek-Boney K.B."/>
            <person name="Lee S."/>
            <person name="Kovar C."/>
            <person name="Wu Y."/>
            <person name="Scherer S.E."/>
            <person name="Worley K.C."/>
            <person name="Muzny D.M."/>
            <person name="Gibbs R."/>
        </authorList>
    </citation>
    <scope>NUCLEOTIDE SEQUENCE</scope>
    <source>
        <strain evidence="5">Brora</strain>
    </source>
</reference>
<dbReference type="Pfam" id="PF08839">
    <property type="entry name" value="CDT1"/>
    <property type="match status" value="1"/>
</dbReference>
<evidence type="ECO:0000259" key="3">
    <source>
        <dbReference type="SMART" id="SM01075"/>
    </source>
</evidence>
<dbReference type="Pfam" id="PF16679">
    <property type="entry name" value="CDT1_C"/>
    <property type="match status" value="1"/>
</dbReference>
<evidence type="ECO:0000256" key="1">
    <source>
        <dbReference type="ARBA" id="ARBA00008356"/>
    </source>
</evidence>
<dbReference type="CDD" id="cd08767">
    <property type="entry name" value="Cdt1_c"/>
    <property type="match status" value="1"/>
</dbReference>
<dbReference type="InterPro" id="IPR038090">
    <property type="entry name" value="Cdt1_C_WH_dom_sf"/>
</dbReference>
<dbReference type="PANTHER" id="PTHR28637:SF1">
    <property type="entry name" value="DNA REPLICATION FACTOR CDT1"/>
    <property type="match status" value="1"/>
</dbReference>
<sequence>MFVSMDRAVSMLFNRKEMCTFFKIQKAVQQMTRRNFDLQRLAQIAKVYPEAYSFNQEKSTGFMYESGENRSYFLVLSPVIPENENKLTSTLLIERKNQFQARLLDIVKHHHEAFIRSLNPLVTIDMEQIVRWHPDFKVDDIPDVEQAELPQPPNIPKHTTAKDVLEKARGLFGKKIDAALENAAKKFSEASEVTPTPKPVMDPKFKGIPPALLDKVRAKHAIKMQALLTMPPEECRQRSMLAKLPKIATIIKQYFTSERKSTLELEKVLEKIKFSLWNNLSLVQIDEHIKKLAELAPDWISLVVSKKAYVKINRDIDLNVVIAELEAKL</sequence>
<evidence type="ECO:0000313" key="5">
    <source>
        <dbReference type="Proteomes" id="UP000014500"/>
    </source>
</evidence>
<proteinExistence type="inferred from homology"/>
<keyword evidence="2" id="KW-0131">Cell cycle</keyword>